<evidence type="ECO:0000313" key="2">
    <source>
        <dbReference type="Proteomes" id="UP001176961"/>
    </source>
</evidence>
<reference evidence="1" key="1">
    <citation type="submission" date="2023-07" db="EMBL/GenBank/DDBJ databases">
        <authorList>
            <consortium name="CYATHOMIX"/>
        </authorList>
    </citation>
    <scope>NUCLEOTIDE SEQUENCE</scope>
    <source>
        <strain evidence="1">N/A</strain>
    </source>
</reference>
<comment type="caution">
    <text evidence="1">The sequence shown here is derived from an EMBL/GenBank/DDBJ whole genome shotgun (WGS) entry which is preliminary data.</text>
</comment>
<accession>A0AA36H5P3</accession>
<proteinExistence type="predicted"/>
<name>A0AA36H5P3_CYLNA</name>
<organism evidence="1 2">
    <name type="scientific">Cylicocyclus nassatus</name>
    <name type="common">Nematode worm</name>
    <dbReference type="NCBI Taxonomy" id="53992"/>
    <lineage>
        <taxon>Eukaryota</taxon>
        <taxon>Metazoa</taxon>
        <taxon>Ecdysozoa</taxon>
        <taxon>Nematoda</taxon>
        <taxon>Chromadorea</taxon>
        <taxon>Rhabditida</taxon>
        <taxon>Rhabditina</taxon>
        <taxon>Rhabditomorpha</taxon>
        <taxon>Strongyloidea</taxon>
        <taxon>Strongylidae</taxon>
        <taxon>Cylicocyclus</taxon>
    </lineage>
</organism>
<dbReference type="EMBL" id="CATQJL010000305">
    <property type="protein sequence ID" value="CAJ0604453.1"/>
    <property type="molecule type" value="Genomic_DNA"/>
</dbReference>
<feature type="non-terminal residue" evidence="1">
    <location>
        <position position="1"/>
    </location>
</feature>
<gene>
    <name evidence="1" type="ORF">CYNAS_LOCUS16436</name>
</gene>
<sequence>KISKSTFCPDTAFNVFNFKHTHSSSSTSSFPNISLIFKHRVSASVGMFEMGSFADEDMFMQGGGANAGTLMFSAPFRWNLLTSSEFQEQSPAFLLHYK</sequence>
<evidence type="ECO:0000313" key="1">
    <source>
        <dbReference type="EMBL" id="CAJ0604453.1"/>
    </source>
</evidence>
<protein>
    <submittedName>
        <fullName evidence="1">Uncharacterized protein</fullName>
    </submittedName>
</protein>
<keyword evidence="2" id="KW-1185">Reference proteome</keyword>
<dbReference type="Proteomes" id="UP001176961">
    <property type="component" value="Unassembled WGS sequence"/>
</dbReference>
<dbReference type="AlphaFoldDB" id="A0AA36H5P3"/>